<dbReference type="Proteomes" id="UP000677054">
    <property type="component" value="Unassembled WGS sequence"/>
</dbReference>
<evidence type="ECO:0000256" key="7">
    <source>
        <dbReference type="SAM" id="Phobius"/>
    </source>
</evidence>
<gene>
    <name evidence="9" type="ORF">DSTB1V02_LOCUS6391</name>
</gene>
<dbReference type="GO" id="GO:0005886">
    <property type="term" value="C:plasma membrane"/>
    <property type="evidence" value="ECO:0007669"/>
    <property type="project" value="UniProtKB-SubCell"/>
</dbReference>
<feature type="transmembrane region" description="Helical" evidence="7">
    <location>
        <begin position="35"/>
        <end position="60"/>
    </location>
</feature>
<dbReference type="EMBL" id="CAJPEV010001163">
    <property type="protein sequence ID" value="CAG0891110.1"/>
    <property type="molecule type" value="Genomic_DNA"/>
</dbReference>
<feature type="transmembrane region" description="Helical" evidence="7">
    <location>
        <begin position="242"/>
        <end position="263"/>
    </location>
</feature>
<dbReference type="OrthoDB" id="6366728at2759"/>
<keyword evidence="4 7" id="KW-1133">Transmembrane helix</keyword>
<dbReference type="GO" id="GO:0050909">
    <property type="term" value="P:sensory perception of taste"/>
    <property type="evidence" value="ECO:0007669"/>
    <property type="project" value="InterPro"/>
</dbReference>
<feature type="transmembrane region" description="Helical" evidence="7">
    <location>
        <begin position="135"/>
        <end position="160"/>
    </location>
</feature>
<evidence type="ECO:0000313" key="10">
    <source>
        <dbReference type="Proteomes" id="UP000677054"/>
    </source>
</evidence>
<evidence type="ECO:0000313" key="9">
    <source>
        <dbReference type="EMBL" id="CAD7246543.1"/>
    </source>
</evidence>
<name>A0A7R9A7B9_9CRUS</name>
<feature type="signal peptide" evidence="8">
    <location>
        <begin position="1"/>
        <end position="26"/>
    </location>
</feature>
<evidence type="ECO:0008006" key="11">
    <source>
        <dbReference type="Google" id="ProtNLM"/>
    </source>
</evidence>
<keyword evidence="6" id="KW-0675">Receptor</keyword>
<evidence type="ECO:0000256" key="4">
    <source>
        <dbReference type="ARBA" id="ARBA00022989"/>
    </source>
</evidence>
<dbReference type="GO" id="GO:0043025">
    <property type="term" value="C:neuronal cell body"/>
    <property type="evidence" value="ECO:0007669"/>
    <property type="project" value="TreeGrafter"/>
</dbReference>
<feature type="chain" id="PRO_5036402784" description="Gustatory receptor" evidence="8">
    <location>
        <begin position="27"/>
        <end position="370"/>
    </location>
</feature>
<feature type="transmembrane region" description="Helical" evidence="7">
    <location>
        <begin position="269"/>
        <end position="289"/>
    </location>
</feature>
<evidence type="ECO:0000256" key="3">
    <source>
        <dbReference type="ARBA" id="ARBA00022692"/>
    </source>
</evidence>
<keyword evidence="10" id="KW-1185">Reference proteome</keyword>
<keyword evidence="3 7" id="KW-0812">Transmembrane</keyword>
<proteinExistence type="predicted"/>
<evidence type="ECO:0000256" key="6">
    <source>
        <dbReference type="ARBA" id="ARBA00023170"/>
    </source>
</evidence>
<evidence type="ECO:0000256" key="5">
    <source>
        <dbReference type="ARBA" id="ARBA00023136"/>
    </source>
</evidence>
<organism evidence="9">
    <name type="scientific">Darwinula stevensoni</name>
    <dbReference type="NCBI Taxonomy" id="69355"/>
    <lineage>
        <taxon>Eukaryota</taxon>
        <taxon>Metazoa</taxon>
        <taxon>Ecdysozoa</taxon>
        <taxon>Arthropoda</taxon>
        <taxon>Crustacea</taxon>
        <taxon>Oligostraca</taxon>
        <taxon>Ostracoda</taxon>
        <taxon>Podocopa</taxon>
        <taxon>Podocopida</taxon>
        <taxon>Darwinulocopina</taxon>
        <taxon>Darwinuloidea</taxon>
        <taxon>Darwinulidae</taxon>
        <taxon>Darwinula</taxon>
    </lineage>
</organism>
<dbReference type="EMBL" id="LR900680">
    <property type="protein sequence ID" value="CAD7246543.1"/>
    <property type="molecule type" value="Genomic_DNA"/>
</dbReference>
<dbReference type="PANTHER" id="PTHR21143">
    <property type="entry name" value="INVERTEBRATE GUSTATORY RECEPTOR"/>
    <property type="match status" value="1"/>
</dbReference>
<feature type="transmembrane region" description="Helical" evidence="7">
    <location>
        <begin position="166"/>
        <end position="186"/>
    </location>
</feature>
<dbReference type="InterPro" id="IPR013604">
    <property type="entry name" value="7TM_chemorcpt"/>
</dbReference>
<dbReference type="GO" id="GO:0030424">
    <property type="term" value="C:axon"/>
    <property type="evidence" value="ECO:0007669"/>
    <property type="project" value="TreeGrafter"/>
</dbReference>
<dbReference type="GO" id="GO:0030425">
    <property type="term" value="C:dendrite"/>
    <property type="evidence" value="ECO:0007669"/>
    <property type="project" value="TreeGrafter"/>
</dbReference>
<reference evidence="9" key="1">
    <citation type="submission" date="2020-11" db="EMBL/GenBank/DDBJ databases">
        <authorList>
            <person name="Tran Van P."/>
        </authorList>
    </citation>
    <scope>NUCLEOTIDE SEQUENCE</scope>
</reference>
<keyword evidence="8" id="KW-0732">Signal</keyword>
<accession>A0A7R9A7B9</accession>
<comment type="subcellular location">
    <subcellularLocation>
        <location evidence="1">Cell membrane</location>
        <topology evidence="1">Multi-pass membrane protein</topology>
    </subcellularLocation>
</comment>
<evidence type="ECO:0000256" key="8">
    <source>
        <dbReference type="SAM" id="SignalP"/>
    </source>
</evidence>
<dbReference type="Pfam" id="PF08395">
    <property type="entry name" value="7tm_7"/>
    <property type="match status" value="1"/>
</dbReference>
<evidence type="ECO:0000256" key="1">
    <source>
        <dbReference type="ARBA" id="ARBA00004651"/>
    </source>
</evidence>
<dbReference type="AlphaFoldDB" id="A0A7R9A7B9"/>
<sequence length="370" mass="41752">MASLMEWLWTLCRVAMFLGVLPLQRAENETRKVTFRFRSFAFFWSLFLIWTCIISAIAIIPSIDKYFGQFGNTLADHIGSFVLCIAGFGVTLTYILAQLLTARKIPGWLEDLHETWKELESVDESTAASSSRRSFLFTLFCCGFLYFADVIMACFIVRGFLEAAGIVSSALMLVVEAGLLTLFLFISLSCQILKVILEERLWELQNATGSPRKGEVLALYLETHLRVSQLSRRLSSAFHPTLFLSVLAQILLTIVFAFFIISWVMQGSWFMVVMASAKTLLGDFLLFSLCRTADGLSSKAEEIILTLTSDRTFSLDEESRNQVMHFESLTRTHQVKLQASGYFTLNKALLTSVASNILTYMIVLLEFRVG</sequence>
<keyword evidence="5 7" id="KW-0472">Membrane</keyword>
<evidence type="ECO:0000256" key="2">
    <source>
        <dbReference type="ARBA" id="ARBA00022475"/>
    </source>
</evidence>
<feature type="transmembrane region" description="Helical" evidence="7">
    <location>
        <begin position="80"/>
        <end position="100"/>
    </location>
</feature>
<protein>
    <recommendedName>
        <fullName evidence="11">Gustatory receptor</fullName>
    </recommendedName>
</protein>
<keyword evidence="2" id="KW-1003">Cell membrane</keyword>
<dbReference type="PANTHER" id="PTHR21143:SF121">
    <property type="entry name" value="GUSTATORY AND ODORANT RECEPTOR 21A"/>
    <property type="match status" value="1"/>
</dbReference>